<dbReference type="InterPro" id="IPR036291">
    <property type="entry name" value="NAD(P)-bd_dom_sf"/>
</dbReference>
<proteinExistence type="predicted"/>
<dbReference type="Gene3D" id="3.40.50.720">
    <property type="entry name" value="NAD(P)-binding Rossmann-like Domain"/>
    <property type="match status" value="1"/>
</dbReference>
<organism evidence="2 3">
    <name type="scientific">Demequina sediminis</name>
    <dbReference type="NCBI Taxonomy" id="1930058"/>
    <lineage>
        <taxon>Bacteria</taxon>
        <taxon>Bacillati</taxon>
        <taxon>Actinomycetota</taxon>
        <taxon>Actinomycetes</taxon>
        <taxon>Micrococcales</taxon>
        <taxon>Demequinaceae</taxon>
        <taxon>Demequina</taxon>
    </lineage>
</organism>
<evidence type="ECO:0000313" key="2">
    <source>
        <dbReference type="EMBL" id="GAA5518487.1"/>
    </source>
</evidence>
<name>A0ABP9WF78_9MICO</name>
<accession>A0ABP9WF78</accession>
<dbReference type="InterPro" id="IPR016040">
    <property type="entry name" value="NAD(P)-bd_dom"/>
</dbReference>
<feature type="domain" description="NAD(P)-binding" evidence="1">
    <location>
        <begin position="11"/>
        <end position="197"/>
    </location>
</feature>
<comment type="caution">
    <text evidence="2">The sequence shown here is derived from an EMBL/GenBank/DDBJ whole genome shotgun (WGS) entry which is preliminary data.</text>
</comment>
<dbReference type="Pfam" id="PF13460">
    <property type="entry name" value="NAD_binding_10"/>
    <property type="match status" value="1"/>
</dbReference>
<reference evidence="2 3" key="1">
    <citation type="submission" date="2024-02" db="EMBL/GenBank/DDBJ databases">
        <title>Lysinimicrobium sediminis NBRC 112286.</title>
        <authorList>
            <person name="Ichikawa N."/>
            <person name="Katano-Makiyama Y."/>
            <person name="Hidaka K."/>
        </authorList>
    </citation>
    <scope>NUCLEOTIDE SEQUENCE [LARGE SCALE GENOMIC DNA]</scope>
    <source>
        <strain evidence="2 3">NBRC 112286</strain>
    </source>
</reference>
<dbReference type="PANTHER" id="PTHR15020:SF50">
    <property type="entry name" value="UPF0659 PROTEIN YMR090W"/>
    <property type="match status" value="1"/>
</dbReference>
<dbReference type="RefSeq" id="WP_286214519.1">
    <property type="nucleotide sequence ID" value="NZ_AP027736.1"/>
</dbReference>
<sequence length="225" mass="23690">MSIPQRVAIVGGHGKVARRLIPILLHRGHEVVALARRDDQLSALSALGAHARRLDIEAATEADFAAAFGGCEAVVFAAGGGPDGNIDRKRTVDLEGSLKSIAAAKRRRIRRFVQVSAIGVDVDPDPERGEVWAAYVRAKREADAALRESGLAWTILRPGSLTDGPGTGCITIGETVPHHSIPRVDVAQTVASCLSRPATAGHQWEIVTGPQPIGAVLDRLTAASS</sequence>
<protein>
    <submittedName>
        <fullName evidence="2">Sugar epimerase YhfK</fullName>
    </submittedName>
</protein>
<evidence type="ECO:0000259" key="1">
    <source>
        <dbReference type="Pfam" id="PF13460"/>
    </source>
</evidence>
<dbReference type="Proteomes" id="UP001426770">
    <property type="component" value="Unassembled WGS sequence"/>
</dbReference>
<dbReference type="PANTHER" id="PTHR15020">
    <property type="entry name" value="FLAVIN REDUCTASE-RELATED"/>
    <property type="match status" value="1"/>
</dbReference>
<gene>
    <name evidence="2" type="primary">yhfK</name>
    <name evidence="2" type="ORF">Lsed01_00914</name>
</gene>
<evidence type="ECO:0000313" key="3">
    <source>
        <dbReference type="Proteomes" id="UP001426770"/>
    </source>
</evidence>
<dbReference type="SUPFAM" id="SSF51735">
    <property type="entry name" value="NAD(P)-binding Rossmann-fold domains"/>
    <property type="match status" value="1"/>
</dbReference>
<keyword evidence="3" id="KW-1185">Reference proteome</keyword>
<dbReference type="EMBL" id="BAABRR010000004">
    <property type="protein sequence ID" value="GAA5518487.1"/>
    <property type="molecule type" value="Genomic_DNA"/>
</dbReference>